<feature type="region of interest" description="Disordered" evidence="1">
    <location>
        <begin position="148"/>
        <end position="178"/>
    </location>
</feature>
<reference evidence="2 3" key="1">
    <citation type="journal article" date="2018" name="Biotechnol. Biofuels">
        <title>Integrative visual omics of the white-rot fungus Polyporus brumalis exposes the biotechnological potential of its oxidative enzymes for delignifying raw plant biomass.</title>
        <authorList>
            <person name="Miyauchi S."/>
            <person name="Rancon A."/>
            <person name="Drula E."/>
            <person name="Hage H."/>
            <person name="Chaduli D."/>
            <person name="Favel A."/>
            <person name="Grisel S."/>
            <person name="Henrissat B."/>
            <person name="Herpoel-Gimbert I."/>
            <person name="Ruiz-Duenas F.J."/>
            <person name="Chevret D."/>
            <person name="Hainaut M."/>
            <person name="Lin J."/>
            <person name="Wang M."/>
            <person name="Pangilinan J."/>
            <person name="Lipzen A."/>
            <person name="Lesage-Meessen L."/>
            <person name="Navarro D."/>
            <person name="Riley R."/>
            <person name="Grigoriev I.V."/>
            <person name="Zhou S."/>
            <person name="Raouche S."/>
            <person name="Rosso M.N."/>
        </authorList>
    </citation>
    <scope>NUCLEOTIDE SEQUENCE [LARGE SCALE GENOMIC DNA]</scope>
    <source>
        <strain evidence="2 3">BRFM 1820</strain>
    </source>
</reference>
<evidence type="ECO:0000313" key="3">
    <source>
        <dbReference type="Proteomes" id="UP000256964"/>
    </source>
</evidence>
<dbReference type="Proteomes" id="UP000256964">
    <property type="component" value="Unassembled WGS sequence"/>
</dbReference>
<evidence type="ECO:0000313" key="2">
    <source>
        <dbReference type="EMBL" id="RDX51302.1"/>
    </source>
</evidence>
<evidence type="ECO:0000256" key="1">
    <source>
        <dbReference type="SAM" id="MobiDB-lite"/>
    </source>
</evidence>
<keyword evidence="3" id="KW-1185">Reference proteome</keyword>
<sequence>MTRTPTGSPDIPAIGGGNQIRLPWRSFLIFSMAVWNEKLWSCRRILCPRRASRPGAAVERLRRRLQPSTTTTRALGPNLQPFRVAITTPVATKTTPLGSTASRHAHQSDFRGRVVRSCLIPRHLQRLVSSRVKAPHVGHCSPRADSPLVCRSKPTRSHRRGGHRDTMLPRRNWAENAG</sequence>
<name>A0A371DFM4_9APHY</name>
<feature type="compositionally biased region" description="Basic residues" evidence="1">
    <location>
        <begin position="153"/>
        <end position="162"/>
    </location>
</feature>
<gene>
    <name evidence="2" type="ORF">OH76DRAFT_322818</name>
</gene>
<dbReference type="AlphaFoldDB" id="A0A371DFM4"/>
<organism evidence="2 3">
    <name type="scientific">Lentinus brumalis</name>
    <dbReference type="NCBI Taxonomy" id="2498619"/>
    <lineage>
        <taxon>Eukaryota</taxon>
        <taxon>Fungi</taxon>
        <taxon>Dikarya</taxon>
        <taxon>Basidiomycota</taxon>
        <taxon>Agaricomycotina</taxon>
        <taxon>Agaricomycetes</taxon>
        <taxon>Polyporales</taxon>
        <taxon>Polyporaceae</taxon>
        <taxon>Lentinus</taxon>
    </lineage>
</organism>
<dbReference type="EMBL" id="KZ857395">
    <property type="protein sequence ID" value="RDX51302.1"/>
    <property type="molecule type" value="Genomic_DNA"/>
</dbReference>
<protein>
    <submittedName>
        <fullName evidence="2">Uncharacterized protein</fullName>
    </submittedName>
</protein>
<accession>A0A371DFM4</accession>
<proteinExistence type="predicted"/>